<gene>
    <name evidence="2" type="ORF">ACHAW5_008947</name>
</gene>
<protein>
    <submittedName>
        <fullName evidence="2">Uncharacterized protein</fullName>
    </submittedName>
</protein>
<comment type="caution">
    <text evidence="2">The sequence shown here is derived from an EMBL/GenBank/DDBJ whole genome shotgun (WGS) entry which is preliminary data.</text>
</comment>
<feature type="chain" id="PRO_5044778784" evidence="1">
    <location>
        <begin position="23"/>
        <end position="206"/>
    </location>
</feature>
<evidence type="ECO:0000256" key="1">
    <source>
        <dbReference type="SAM" id="SignalP"/>
    </source>
</evidence>
<keyword evidence="1" id="KW-0732">Signal</keyword>
<dbReference type="Proteomes" id="UP001530315">
    <property type="component" value="Unassembled WGS sequence"/>
</dbReference>
<sequence length="206" mass="21908">MVIMPSTVRSIVVLVLAQYCCADSLHLPNNFIGDDDVSGSSALFKIDFSLRQADANLMNPQTVKIPKTLPLATTHAGGNVIPKTTNSVATPLIDWSLLSTHASFVAAPIVAISRTISVIVGGDSPQLTIINQGEKVAMMPSHVDALVKEGASARKEAFLRGLGGADANRMKPQTLEISKTHTLAETRDIGNNALGNEEECAETVRY</sequence>
<feature type="signal peptide" evidence="1">
    <location>
        <begin position="1"/>
        <end position="22"/>
    </location>
</feature>
<name>A0ABD3NS04_9STRA</name>
<dbReference type="EMBL" id="JALLAZ020001239">
    <property type="protein sequence ID" value="KAL3778118.1"/>
    <property type="molecule type" value="Genomic_DNA"/>
</dbReference>
<keyword evidence="3" id="KW-1185">Reference proteome</keyword>
<organism evidence="2 3">
    <name type="scientific">Stephanodiscus triporus</name>
    <dbReference type="NCBI Taxonomy" id="2934178"/>
    <lineage>
        <taxon>Eukaryota</taxon>
        <taxon>Sar</taxon>
        <taxon>Stramenopiles</taxon>
        <taxon>Ochrophyta</taxon>
        <taxon>Bacillariophyta</taxon>
        <taxon>Coscinodiscophyceae</taxon>
        <taxon>Thalassiosirophycidae</taxon>
        <taxon>Stephanodiscales</taxon>
        <taxon>Stephanodiscaceae</taxon>
        <taxon>Stephanodiscus</taxon>
    </lineage>
</organism>
<accession>A0ABD3NS04</accession>
<proteinExistence type="predicted"/>
<dbReference type="AlphaFoldDB" id="A0ABD3NS04"/>
<evidence type="ECO:0000313" key="3">
    <source>
        <dbReference type="Proteomes" id="UP001530315"/>
    </source>
</evidence>
<evidence type="ECO:0000313" key="2">
    <source>
        <dbReference type="EMBL" id="KAL3778118.1"/>
    </source>
</evidence>
<reference evidence="2 3" key="1">
    <citation type="submission" date="2024-10" db="EMBL/GenBank/DDBJ databases">
        <title>Updated reference genomes for cyclostephanoid diatoms.</title>
        <authorList>
            <person name="Roberts W.R."/>
            <person name="Alverson A.J."/>
        </authorList>
    </citation>
    <scope>NUCLEOTIDE SEQUENCE [LARGE SCALE GENOMIC DNA]</scope>
    <source>
        <strain evidence="2 3">AJA276-08</strain>
    </source>
</reference>